<evidence type="ECO:0000256" key="1">
    <source>
        <dbReference type="ARBA" id="ARBA00004370"/>
    </source>
</evidence>
<name>A0A395WD40_9FIRM</name>
<dbReference type="AlphaFoldDB" id="A0A395WD40"/>
<dbReference type="Proteomes" id="UP000265489">
    <property type="component" value="Unassembled WGS sequence"/>
</dbReference>
<accession>A0A395WD40</accession>
<dbReference type="GO" id="GO:0016020">
    <property type="term" value="C:membrane"/>
    <property type="evidence" value="ECO:0007669"/>
    <property type="project" value="UniProtKB-SubCell"/>
</dbReference>
<feature type="domain" description="Beta-lactamase-related" evidence="3">
    <location>
        <begin position="20"/>
        <end position="313"/>
    </location>
</feature>
<evidence type="ECO:0000313" key="4">
    <source>
        <dbReference type="EMBL" id="RGU94080.1"/>
    </source>
</evidence>
<dbReference type="InterPro" id="IPR001466">
    <property type="entry name" value="Beta-lactam-related"/>
</dbReference>
<comment type="subcellular location">
    <subcellularLocation>
        <location evidence="1">Membrane</location>
    </subcellularLocation>
</comment>
<dbReference type="Pfam" id="PF00144">
    <property type="entry name" value="Beta-lactamase"/>
    <property type="match status" value="1"/>
</dbReference>
<keyword evidence="4" id="KW-0378">Hydrolase</keyword>
<dbReference type="EMBL" id="QRYQ01000001">
    <property type="protein sequence ID" value="RGU94080.1"/>
    <property type="molecule type" value="Genomic_DNA"/>
</dbReference>
<comment type="caution">
    <text evidence="4">The sequence shown here is derived from an EMBL/GenBank/DDBJ whole genome shotgun (WGS) entry which is preliminary data.</text>
</comment>
<keyword evidence="2" id="KW-0472">Membrane</keyword>
<dbReference type="InterPro" id="IPR012338">
    <property type="entry name" value="Beta-lactam/transpept-like"/>
</dbReference>
<evidence type="ECO:0000259" key="3">
    <source>
        <dbReference type="Pfam" id="PF00144"/>
    </source>
</evidence>
<dbReference type="Gene3D" id="3.40.710.10">
    <property type="entry name" value="DD-peptidase/beta-lactamase superfamily"/>
    <property type="match status" value="1"/>
</dbReference>
<dbReference type="PANTHER" id="PTHR46825">
    <property type="entry name" value="D-ALANYL-D-ALANINE-CARBOXYPEPTIDASE/ENDOPEPTIDASE AMPH"/>
    <property type="match status" value="1"/>
</dbReference>
<sequence>MENQVTQLLKAMVKPDYTACSYAFMQNGKIVCADAIGVIDKINNQPITTNCTFNVCSISKIYCTVCIMQLVDEGLIQLEDKVADILPEFTMKDERYKDITVRMCLDHSSGLPGTQWKHFSVSTTSKFDYYSEVLNYFSNSTLKADPGTYSTYCNDGFTLAEMVVSKVRNMPYEDVLKKYITEKIGAKSTNTTYTINSDYPLVSEGKKPKEYFPIQGAGGITTSMIDLCKFGQLFLEPNSIISEKSKALMAKSWGTTFLESDLGAIDFGLGWDLVKHHDPDYDFGDGVLAKGGNSMFFSSRLIIVPKYNAVLAFSETHDCGLEVPTTLMRLFNTYLEPNTYPDYSRIYAHAFGLQKITTIKSSMVVQDKTEKGWIMSDLLNYSNGKWTNEKGNQIFFEGDYLLKTTRNRTVAFAQKAKKQELNSVWKSRLNKKYIMCDTTYYDIVTNQMLCSVEFNRTEDTLSLIVHGNKSEPVVSEFPIEVIDDTHAKSYLNTPCNGSRDRVEPYFENNRLYCASYTYICEDDIEPYNSQLFEKENQVYKINNTLEVLPTICENHRILVLDANGDLYYDSMDVEEYKPIESGFIILV</sequence>
<reference evidence="4 5" key="1">
    <citation type="submission" date="2018-08" db="EMBL/GenBank/DDBJ databases">
        <title>A genome reference for cultivated species of the human gut microbiota.</title>
        <authorList>
            <person name="Zou Y."/>
            <person name="Xue W."/>
            <person name="Luo G."/>
        </authorList>
    </citation>
    <scope>NUCLEOTIDE SEQUENCE [LARGE SCALE GENOMIC DNA]</scope>
    <source>
        <strain evidence="4 5">AF15-20</strain>
    </source>
</reference>
<proteinExistence type="predicted"/>
<dbReference type="InterPro" id="IPR050491">
    <property type="entry name" value="AmpC-like"/>
</dbReference>
<dbReference type="SUPFAM" id="SSF56601">
    <property type="entry name" value="beta-lactamase/transpeptidase-like"/>
    <property type="match status" value="1"/>
</dbReference>
<dbReference type="PANTHER" id="PTHR46825:SF11">
    <property type="entry name" value="PENICILLIN-BINDING PROTEIN 4"/>
    <property type="match status" value="1"/>
</dbReference>
<gene>
    <name evidence="4" type="ORF">DWW32_00775</name>
</gene>
<dbReference type="GO" id="GO:0016787">
    <property type="term" value="F:hydrolase activity"/>
    <property type="evidence" value="ECO:0007669"/>
    <property type="project" value="UniProtKB-KW"/>
</dbReference>
<organism evidence="4 5">
    <name type="scientific">Holdemanella biformis</name>
    <dbReference type="NCBI Taxonomy" id="1735"/>
    <lineage>
        <taxon>Bacteria</taxon>
        <taxon>Bacillati</taxon>
        <taxon>Bacillota</taxon>
        <taxon>Erysipelotrichia</taxon>
        <taxon>Erysipelotrichales</taxon>
        <taxon>Erysipelotrichaceae</taxon>
        <taxon>Holdemanella</taxon>
    </lineage>
</organism>
<evidence type="ECO:0000313" key="5">
    <source>
        <dbReference type="Proteomes" id="UP000265489"/>
    </source>
</evidence>
<evidence type="ECO:0000256" key="2">
    <source>
        <dbReference type="ARBA" id="ARBA00023136"/>
    </source>
</evidence>
<dbReference type="RefSeq" id="WP_118324325.1">
    <property type="nucleotide sequence ID" value="NZ_QRYH01000005.1"/>
</dbReference>
<protein>
    <submittedName>
        <fullName evidence="4">Class A beta-lactamase-related serine hydrolase</fullName>
    </submittedName>
</protein>
<dbReference type="GeneID" id="66579219"/>